<evidence type="ECO:0000256" key="2">
    <source>
        <dbReference type="ARBA" id="ARBA00022691"/>
    </source>
</evidence>
<dbReference type="CDD" id="cd01335">
    <property type="entry name" value="Radical_SAM"/>
    <property type="match status" value="1"/>
</dbReference>
<evidence type="ECO:0000256" key="4">
    <source>
        <dbReference type="ARBA" id="ARBA00023004"/>
    </source>
</evidence>
<dbReference type="InterPro" id="IPR006638">
    <property type="entry name" value="Elp3/MiaA/NifB-like_rSAM"/>
</dbReference>
<dbReference type="Pfam" id="PF02310">
    <property type="entry name" value="B12-binding"/>
    <property type="match status" value="1"/>
</dbReference>
<dbReference type="SFLD" id="SFLDG01082">
    <property type="entry name" value="B12-binding_domain_containing"/>
    <property type="match status" value="1"/>
</dbReference>
<dbReference type="Pfam" id="PF04055">
    <property type="entry name" value="Radical_SAM"/>
    <property type="match status" value="1"/>
</dbReference>
<evidence type="ECO:0000256" key="5">
    <source>
        <dbReference type="ARBA" id="ARBA00023014"/>
    </source>
</evidence>
<dbReference type="InterPro" id="IPR006158">
    <property type="entry name" value="Cobalamin-bd"/>
</dbReference>
<evidence type="ECO:0000313" key="8">
    <source>
        <dbReference type="EMBL" id="QTA82848.1"/>
    </source>
</evidence>
<dbReference type="GO" id="GO:0031419">
    <property type="term" value="F:cobalamin binding"/>
    <property type="evidence" value="ECO:0007669"/>
    <property type="project" value="InterPro"/>
</dbReference>
<dbReference type="InterPro" id="IPR034466">
    <property type="entry name" value="Methyltransferase_Class_B"/>
</dbReference>
<evidence type="ECO:0000256" key="3">
    <source>
        <dbReference type="ARBA" id="ARBA00022723"/>
    </source>
</evidence>
<proteinExistence type="predicted"/>
<keyword evidence="9" id="KW-1185">Reference proteome</keyword>
<feature type="domain" description="Radical SAM core" evidence="7">
    <location>
        <begin position="205"/>
        <end position="449"/>
    </location>
</feature>
<dbReference type="PROSITE" id="PS51332">
    <property type="entry name" value="B12_BINDING"/>
    <property type="match status" value="1"/>
</dbReference>
<keyword evidence="3" id="KW-0479">Metal-binding</keyword>
<dbReference type="InterPro" id="IPR036724">
    <property type="entry name" value="Cobalamin-bd_sf"/>
</dbReference>
<dbReference type="PANTHER" id="PTHR43409">
    <property type="entry name" value="ANAEROBIC MAGNESIUM-PROTOPORPHYRIN IX MONOMETHYL ESTER CYCLASE-RELATED"/>
    <property type="match status" value="1"/>
</dbReference>
<dbReference type="InterPro" id="IPR051198">
    <property type="entry name" value="BchE-like"/>
</dbReference>
<gene>
    <name evidence="8" type="ORF">dnl_52330</name>
</gene>
<dbReference type="GO" id="GO:0046872">
    <property type="term" value="F:metal ion binding"/>
    <property type="evidence" value="ECO:0007669"/>
    <property type="project" value="UniProtKB-KW"/>
</dbReference>
<dbReference type="InterPro" id="IPR023404">
    <property type="entry name" value="rSAM_horseshoe"/>
</dbReference>
<dbReference type="KEGG" id="dli:dnl_52330"/>
<sequence length="449" mass="51156">MLPQKNNPHILLINPWIHDFAAYDFWAKPMGLLILGAVLREHGCIISYIDCLDRFHPEDSQKNLYARNGRGPYLKTIIPKPRGLEDIPRNYSRYGIKPEWLKKDLTAVPKPDLILVTSLMTYWYPGVQESISIIKQILPDVPVVLGGIYAALCYEHAVKNSGADHVFSGSGVKEILNIVSAYTGFLPDCKFDPDNMNTWPLPALDLQNKTAYVPIMTSKGCPFNCSYCASNYLDPGWMVRSPENIVKEIFFWHEKYGVKDYIFYDDALLINPEKRIVPVMEQIIDSGINLRFHTPNAVHIREINKKIAVLMFKSGFKTIRLGLETTVFEKRNSLDRKVTETEFKMAAEYLLDAGFEKKQAGAYLLAGLPGQTYEAVEESVKIVKQNNITPVPAYYTPIPHTSMWKKAVECSRYNIEADPVFTNNAIFPCWNNGFSWETITKLKNLIQSE</sequence>
<name>A0A975BCP0_9BACT</name>
<keyword evidence="5" id="KW-0411">Iron-sulfur</keyword>
<keyword evidence="2" id="KW-0949">S-adenosyl-L-methionine</keyword>
<dbReference type="SUPFAM" id="SSF102114">
    <property type="entry name" value="Radical SAM enzymes"/>
    <property type="match status" value="1"/>
</dbReference>
<feature type="domain" description="B12-binding" evidence="6">
    <location>
        <begin position="14"/>
        <end position="189"/>
    </location>
</feature>
<dbReference type="SMART" id="SM00729">
    <property type="entry name" value="Elp3"/>
    <property type="match status" value="1"/>
</dbReference>
<keyword evidence="4" id="KW-0408">Iron</keyword>
<dbReference type="Gene3D" id="3.80.30.20">
    <property type="entry name" value="tm_1862 like domain"/>
    <property type="match status" value="1"/>
</dbReference>
<protein>
    <submittedName>
        <fullName evidence="8">Cobalamin-binding domain-containing protein</fullName>
    </submittedName>
</protein>
<dbReference type="SFLD" id="SFLDG01123">
    <property type="entry name" value="methyltransferase_(Class_B)"/>
    <property type="match status" value="1"/>
</dbReference>
<dbReference type="PANTHER" id="PTHR43409:SF15">
    <property type="entry name" value="PUTATIVE-RELATED"/>
    <property type="match status" value="1"/>
</dbReference>
<dbReference type="GO" id="GO:0003824">
    <property type="term" value="F:catalytic activity"/>
    <property type="evidence" value="ECO:0007669"/>
    <property type="project" value="InterPro"/>
</dbReference>
<evidence type="ECO:0000313" key="9">
    <source>
        <dbReference type="Proteomes" id="UP000663720"/>
    </source>
</evidence>
<dbReference type="Proteomes" id="UP000663720">
    <property type="component" value="Chromosome"/>
</dbReference>
<accession>A0A975BCP0</accession>
<dbReference type="Gene3D" id="3.40.50.280">
    <property type="entry name" value="Cobalamin-binding domain"/>
    <property type="match status" value="1"/>
</dbReference>
<evidence type="ECO:0000259" key="6">
    <source>
        <dbReference type="PROSITE" id="PS51332"/>
    </source>
</evidence>
<dbReference type="GO" id="GO:0005829">
    <property type="term" value="C:cytosol"/>
    <property type="evidence" value="ECO:0007669"/>
    <property type="project" value="TreeGrafter"/>
</dbReference>
<dbReference type="EMBL" id="CP061799">
    <property type="protein sequence ID" value="QTA82848.1"/>
    <property type="molecule type" value="Genomic_DNA"/>
</dbReference>
<dbReference type="InterPro" id="IPR007197">
    <property type="entry name" value="rSAM"/>
</dbReference>
<comment type="cofactor">
    <cofactor evidence="1">
        <name>[4Fe-4S] cluster</name>
        <dbReference type="ChEBI" id="CHEBI:49883"/>
    </cofactor>
</comment>
<dbReference type="PROSITE" id="PS51918">
    <property type="entry name" value="RADICAL_SAM"/>
    <property type="match status" value="1"/>
</dbReference>
<dbReference type="InterPro" id="IPR058240">
    <property type="entry name" value="rSAM_sf"/>
</dbReference>
<reference evidence="8" key="1">
    <citation type="journal article" date="2021" name="Microb. Physiol.">
        <title>Proteogenomic Insights into the Physiology of Marine, Sulfate-Reducing, Filamentous Desulfonema limicola and Desulfonema magnum.</title>
        <authorList>
            <person name="Schnaars V."/>
            <person name="Wohlbrand L."/>
            <person name="Scheve S."/>
            <person name="Hinrichs C."/>
            <person name="Reinhardt R."/>
            <person name="Rabus R."/>
        </authorList>
    </citation>
    <scope>NUCLEOTIDE SEQUENCE</scope>
    <source>
        <strain evidence="8">5ac10</strain>
    </source>
</reference>
<dbReference type="SUPFAM" id="SSF52242">
    <property type="entry name" value="Cobalamin (vitamin B12)-binding domain"/>
    <property type="match status" value="1"/>
</dbReference>
<evidence type="ECO:0000259" key="7">
    <source>
        <dbReference type="PROSITE" id="PS51918"/>
    </source>
</evidence>
<dbReference type="AlphaFoldDB" id="A0A975BCP0"/>
<organism evidence="8 9">
    <name type="scientific">Desulfonema limicola</name>
    <dbReference type="NCBI Taxonomy" id="45656"/>
    <lineage>
        <taxon>Bacteria</taxon>
        <taxon>Pseudomonadati</taxon>
        <taxon>Thermodesulfobacteriota</taxon>
        <taxon>Desulfobacteria</taxon>
        <taxon>Desulfobacterales</taxon>
        <taxon>Desulfococcaceae</taxon>
        <taxon>Desulfonema</taxon>
    </lineage>
</organism>
<dbReference type="SFLD" id="SFLDS00029">
    <property type="entry name" value="Radical_SAM"/>
    <property type="match status" value="1"/>
</dbReference>
<dbReference type="GO" id="GO:0051539">
    <property type="term" value="F:4 iron, 4 sulfur cluster binding"/>
    <property type="evidence" value="ECO:0007669"/>
    <property type="project" value="UniProtKB-KW"/>
</dbReference>
<evidence type="ECO:0000256" key="1">
    <source>
        <dbReference type="ARBA" id="ARBA00001966"/>
    </source>
</evidence>